<proteinExistence type="predicted"/>
<sequence length="67" mass="7023">MKKVIEALKGRKTYIVVIAVIALGALQGLGIFTMPEFAWPIIAALGLGAVRAGVDKVAKTVKESKNG</sequence>
<gene>
    <name evidence="2" type="ORF">LCGC14_0434270</name>
</gene>
<evidence type="ECO:0000313" key="2">
    <source>
        <dbReference type="EMBL" id="KKN70102.1"/>
    </source>
</evidence>
<feature type="transmembrane region" description="Helical" evidence="1">
    <location>
        <begin position="37"/>
        <end position="54"/>
    </location>
</feature>
<keyword evidence="1" id="KW-0472">Membrane</keyword>
<protein>
    <submittedName>
        <fullName evidence="2">Uncharacterized protein</fullName>
    </submittedName>
</protein>
<reference evidence="2" key="1">
    <citation type="journal article" date="2015" name="Nature">
        <title>Complex archaea that bridge the gap between prokaryotes and eukaryotes.</title>
        <authorList>
            <person name="Spang A."/>
            <person name="Saw J.H."/>
            <person name="Jorgensen S.L."/>
            <person name="Zaremba-Niedzwiedzka K."/>
            <person name="Martijn J."/>
            <person name="Lind A.E."/>
            <person name="van Eijk R."/>
            <person name="Schleper C."/>
            <person name="Guy L."/>
            <person name="Ettema T.J."/>
        </authorList>
    </citation>
    <scope>NUCLEOTIDE SEQUENCE</scope>
</reference>
<dbReference type="AlphaFoldDB" id="A0A0F9T596"/>
<accession>A0A0F9T596</accession>
<name>A0A0F9T596_9ZZZZ</name>
<comment type="caution">
    <text evidence="2">The sequence shown here is derived from an EMBL/GenBank/DDBJ whole genome shotgun (WGS) entry which is preliminary data.</text>
</comment>
<evidence type="ECO:0000256" key="1">
    <source>
        <dbReference type="SAM" id="Phobius"/>
    </source>
</evidence>
<keyword evidence="1" id="KW-1133">Transmembrane helix</keyword>
<dbReference type="EMBL" id="LAZR01000411">
    <property type="protein sequence ID" value="KKN70102.1"/>
    <property type="molecule type" value="Genomic_DNA"/>
</dbReference>
<organism evidence="2">
    <name type="scientific">marine sediment metagenome</name>
    <dbReference type="NCBI Taxonomy" id="412755"/>
    <lineage>
        <taxon>unclassified sequences</taxon>
        <taxon>metagenomes</taxon>
        <taxon>ecological metagenomes</taxon>
    </lineage>
</organism>
<keyword evidence="1" id="KW-0812">Transmembrane</keyword>
<feature type="transmembrane region" description="Helical" evidence="1">
    <location>
        <begin position="12"/>
        <end position="31"/>
    </location>
</feature>